<dbReference type="PANTHER" id="PTHR15705:SF1">
    <property type="entry name" value="RIKEN CDNA 9330159F19 GENE"/>
    <property type="match status" value="1"/>
</dbReference>
<evidence type="ECO:0000256" key="1">
    <source>
        <dbReference type="SAM" id="MobiDB-lite"/>
    </source>
</evidence>
<feature type="region of interest" description="Disordered" evidence="1">
    <location>
        <begin position="132"/>
        <end position="161"/>
    </location>
</feature>
<dbReference type="GeneID" id="107121803"/>
<proteinExistence type="predicted"/>
<dbReference type="RefSeq" id="XP_015280283.1">
    <property type="nucleotide sequence ID" value="XM_015424797.1"/>
</dbReference>
<gene>
    <name evidence="3" type="primary">KIAA0408</name>
</gene>
<feature type="compositionally biased region" description="Polar residues" evidence="1">
    <location>
        <begin position="322"/>
        <end position="337"/>
    </location>
</feature>
<organism evidence="2 3">
    <name type="scientific">Gekko japonicus</name>
    <name type="common">Schlegel's Japanese gecko</name>
    <dbReference type="NCBI Taxonomy" id="146911"/>
    <lineage>
        <taxon>Eukaryota</taxon>
        <taxon>Metazoa</taxon>
        <taxon>Chordata</taxon>
        <taxon>Craniata</taxon>
        <taxon>Vertebrata</taxon>
        <taxon>Euteleostomi</taxon>
        <taxon>Lepidosauria</taxon>
        <taxon>Squamata</taxon>
        <taxon>Bifurcata</taxon>
        <taxon>Gekkota</taxon>
        <taxon>Gekkonidae</taxon>
        <taxon>Gekkoninae</taxon>
        <taxon>Gekko</taxon>
    </lineage>
</organism>
<feature type="compositionally biased region" description="Polar residues" evidence="1">
    <location>
        <begin position="452"/>
        <end position="464"/>
    </location>
</feature>
<reference evidence="3" key="1">
    <citation type="submission" date="2025-08" db="UniProtKB">
        <authorList>
            <consortium name="RefSeq"/>
        </authorList>
    </citation>
    <scope>IDENTIFICATION</scope>
</reference>
<feature type="region of interest" description="Disordered" evidence="1">
    <location>
        <begin position="573"/>
        <end position="626"/>
    </location>
</feature>
<protein>
    <submittedName>
        <fullName evidence="3">Uncharacterized protein KIAA0408 homolog</fullName>
    </submittedName>
</protein>
<dbReference type="Proteomes" id="UP000694871">
    <property type="component" value="Unplaced"/>
</dbReference>
<feature type="region of interest" description="Disordered" evidence="1">
    <location>
        <begin position="395"/>
        <end position="464"/>
    </location>
</feature>
<feature type="region of interest" description="Disordered" evidence="1">
    <location>
        <begin position="322"/>
        <end position="346"/>
    </location>
</feature>
<accession>A0ABM1L2U6</accession>
<name>A0ABM1L2U6_GEKJA</name>
<sequence length="626" mass="70226">MELYQEVKLRRESNMNAFDNKAIQSKTQERFVHPPTSEWSDTPGLNCCSSDKEGLLTKAEKESKETRNKRKNHVFVKDNLSFENYKEVEDCPGLKTTKNYTQDLNIALKELAKVSEDLCSYQEEIRKKSNHRRKKFLPSMEESAEDGTTPIMPEMSRVSNSDPQTALTAFETEKQNNRKNLMGISRCLKESAHAGVEKTDCFPWQRNEAPPVPPRSTSRHLTSSLSAAVQVPEALTKDPGHRNHCQTQECKNSNTFINTSVSKLCDALGPPSNEWNSVSGPAVATTVATGKRDLSTECKLSVGFCHNTWTCKPNKTGNFTKNDSAPHSVQKSCSDGNMVSPKQHPESQSSVCYSSDFYTPVCDTLGDSGYGTGKTQRNETLEAKIDEFNRTVFHTDKGQKCPPKSQMPPRLSADPHSNGVLQDCVKNRTEESEDFTDVSAPRLSLRMKEKPSNTNKNTKATGQQKQVNGLLSSYQHMLHEHDWRPSNLSGRPRSADSRSNYGVVEKLLKNYEKSTSLCNSKFHKEKWAQSNSTFVGGHCETVGHYSEMFQTDLGKQELQKNSARHVGLYTRQGREKQKFPEVSLPVKQPTGKGFSRPARPANRRLPSRWASRSPSAPPVVRRTALN</sequence>
<evidence type="ECO:0000313" key="2">
    <source>
        <dbReference type="Proteomes" id="UP000694871"/>
    </source>
</evidence>
<evidence type="ECO:0000313" key="3">
    <source>
        <dbReference type="RefSeq" id="XP_015280283.1"/>
    </source>
</evidence>
<feature type="compositionally biased region" description="Low complexity" evidence="1">
    <location>
        <begin position="607"/>
        <end position="626"/>
    </location>
</feature>
<keyword evidence="2" id="KW-1185">Reference proteome</keyword>
<dbReference type="PANTHER" id="PTHR15705">
    <property type="entry name" value="MCG7194, ISOFORM CRA_A"/>
    <property type="match status" value="1"/>
</dbReference>